<dbReference type="Pfam" id="PF01180">
    <property type="entry name" value="DHO_dh"/>
    <property type="match status" value="1"/>
</dbReference>
<dbReference type="UniPathway" id="UPA00070">
    <property type="reaction ID" value="UER00946"/>
</dbReference>
<dbReference type="Gene3D" id="3.20.20.70">
    <property type="entry name" value="Aldolase class I"/>
    <property type="match status" value="1"/>
</dbReference>
<evidence type="ECO:0000256" key="7">
    <source>
        <dbReference type="ARBA" id="ARBA00022975"/>
    </source>
</evidence>
<evidence type="ECO:0000256" key="8">
    <source>
        <dbReference type="ARBA" id="ARBA00023002"/>
    </source>
</evidence>
<dbReference type="InterPro" id="IPR005719">
    <property type="entry name" value="Dihydroorotate_DH_2"/>
</dbReference>
<feature type="binding site" evidence="11">
    <location>
        <position position="226"/>
    </location>
    <ligand>
        <name>FMN</name>
        <dbReference type="ChEBI" id="CHEBI:58210"/>
    </ligand>
</feature>
<evidence type="ECO:0000256" key="1">
    <source>
        <dbReference type="ARBA" id="ARBA00003125"/>
    </source>
</evidence>
<evidence type="ECO:0000256" key="9">
    <source>
        <dbReference type="ARBA" id="ARBA00023136"/>
    </source>
</evidence>
<keyword evidence="9 11" id="KW-0472">Membrane</keyword>
<dbReference type="GO" id="GO:0044205">
    <property type="term" value="P:'de novo' UMP biosynthetic process"/>
    <property type="evidence" value="ECO:0007669"/>
    <property type="project" value="UniProtKB-UniRule"/>
</dbReference>
<comment type="function">
    <text evidence="1 11">Catalyzes the conversion of dihydroorotate to orotate with quinone as electron acceptor.</text>
</comment>
<dbReference type="NCBIfam" id="TIGR01036">
    <property type="entry name" value="pyrD_sub2"/>
    <property type="match status" value="1"/>
</dbReference>
<dbReference type="SUPFAM" id="SSF51395">
    <property type="entry name" value="FMN-linked oxidoreductases"/>
    <property type="match status" value="1"/>
</dbReference>
<dbReference type="GO" id="GO:0005737">
    <property type="term" value="C:cytoplasm"/>
    <property type="evidence" value="ECO:0007669"/>
    <property type="project" value="InterPro"/>
</dbReference>
<feature type="binding site" evidence="11">
    <location>
        <position position="277"/>
    </location>
    <ligand>
        <name>FMN</name>
        <dbReference type="ChEBI" id="CHEBI:58210"/>
    </ligand>
</feature>
<comment type="subcellular location">
    <subcellularLocation>
        <location evidence="11">Cell membrane</location>
        <topology evidence="11">Peripheral membrane protein</topology>
    </subcellularLocation>
    <subcellularLocation>
        <location evidence="2">Membrane</location>
    </subcellularLocation>
</comment>
<accession>A0A3M0BWA8</accession>
<feature type="binding site" evidence="11">
    <location>
        <position position="306"/>
    </location>
    <ligand>
        <name>FMN</name>
        <dbReference type="ChEBI" id="CHEBI:58210"/>
    </ligand>
</feature>
<comment type="caution">
    <text evidence="13">The sequence shown here is derived from an EMBL/GenBank/DDBJ whole genome shotgun (WGS) entry which is preliminary data.</text>
</comment>
<feature type="binding site" evidence="11">
    <location>
        <position position="72"/>
    </location>
    <ligand>
        <name>substrate</name>
    </ligand>
</feature>
<feature type="binding site" evidence="11">
    <location>
        <begin position="255"/>
        <end position="256"/>
    </location>
    <ligand>
        <name>substrate</name>
    </ligand>
</feature>
<feature type="binding site" evidence="11">
    <location>
        <begin position="327"/>
        <end position="328"/>
    </location>
    <ligand>
        <name>FMN</name>
        <dbReference type="ChEBI" id="CHEBI:58210"/>
    </ligand>
</feature>
<feature type="binding site" evidence="11">
    <location>
        <position position="254"/>
    </location>
    <ligand>
        <name>FMN</name>
        <dbReference type="ChEBI" id="CHEBI:58210"/>
    </ligand>
</feature>
<dbReference type="NCBIfam" id="NF003652">
    <property type="entry name" value="PRK05286.2-5"/>
    <property type="match status" value="1"/>
</dbReference>
<reference evidence="13 14" key="1">
    <citation type="submission" date="2018-10" db="EMBL/GenBank/DDBJ databases">
        <title>Genomic Encyclopedia of Archaeal and Bacterial Type Strains, Phase II (KMG-II): from individual species to whole genera.</title>
        <authorList>
            <person name="Goeker M."/>
        </authorList>
    </citation>
    <scope>NUCLEOTIDE SEQUENCE [LARGE SCALE GENOMIC DNA]</scope>
    <source>
        <strain evidence="13 14">DSM 25217</strain>
    </source>
</reference>
<dbReference type="EC" id="1.3.5.2" evidence="11"/>
<feature type="domain" description="Dihydroorotate dehydrogenase catalytic" evidence="12">
    <location>
        <begin position="51"/>
        <end position="349"/>
    </location>
</feature>
<feature type="binding site" evidence="11">
    <location>
        <position position="188"/>
    </location>
    <ligand>
        <name>substrate</name>
    </ligand>
</feature>
<dbReference type="FunCoup" id="A0A3M0BWA8">
    <property type="interactions" value="498"/>
</dbReference>
<sequence>MTFYGLLKPLITRLPAEFAHTVSLQCLSYCPALAGPARPTDKIGPCGDGSLAISVFGLNFPSPVGLAAGFDKDGVALEALGRLGFGFVEVGTVTPRPQPGNPKPRLFRLTRDRAVINRMGFNNGGVAGLAARLNRYRDRHGRGSGGVVVGANIGANKDSENRLADYGIGLTAVSASADYITINISSPNTPGLRDLQQADTLKDLMADIRTAQTDLNIPRKLPLVVKLAPDLNDESLADIAGLAAKGVMDGVILGNTTVTRPDGLSPIAYRESGGLSGRPLFDLSTDRLAAFYRATHGAIPLVGVGGISGPEEAYAKIRAGASLVQLYSALVFEGPELVKRITTGLAERLKADGFTGIADAVGADHPQSS</sequence>
<dbReference type="GO" id="GO:0006207">
    <property type="term" value="P:'de novo' pyrimidine nucleobase biosynthetic process"/>
    <property type="evidence" value="ECO:0007669"/>
    <property type="project" value="UniProtKB-UniRule"/>
</dbReference>
<dbReference type="Proteomes" id="UP000271227">
    <property type="component" value="Unassembled WGS sequence"/>
</dbReference>
<evidence type="ECO:0000256" key="3">
    <source>
        <dbReference type="ARBA" id="ARBA00005161"/>
    </source>
</evidence>
<dbReference type="InterPro" id="IPR001295">
    <property type="entry name" value="Dihydroorotate_DH_CS"/>
</dbReference>
<feature type="binding site" evidence="11">
    <location>
        <position position="152"/>
    </location>
    <ligand>
        <name>FMN</name>
        <dbReference type="ChEBI" id="CHEBI:58210"/>
    </ligand>
</feature>
<dbReference type="PROSITE" id="PS00911">
    <property type="entry name" value="DHODEHASE_1"/>
    <property type="match status" value="1"/>
</dbReference>
<dbReference type="InterPro" id="IPR013785">
    <property type="entry name" value="Aldolase_TIM"/>
</dbReference>
<keyword evidence="14" id="KW-1185">Reference proteome</keyword>
<comment type="similarity">
    <text evidence="4 11">Belongs to the dihydroorotate dehydrogenase family. Type 2 subfamily.</text>
</comment>
<keyword evidence="11" id="KW-1003">Cell membrane</keyword>
<feature type="binding site" evidence="11">
    <location>
        <position position="183"/>
    </location>
    <ligand>
        <name>substrate</name>
    </ligand>
</feature>
<evidence type="ECO:0000256" key="4">
    <source>
        <dbReference type="ARBA" id="ARBA00005359"/>
    </source>
</evidence>
<name>A0A3M0BWA8_9PROT</name>
<protein>
    <recommendedName>
        <fullName evidence="11">Dihydroorotate dehydrogenase (quinone)</fullName>
        <ecNumber evidence="11">1.3.5.2</ecNumber>
    </recommendedName>
    <alternativeName>
        <fullName evidence="11">DHOdehase</fullName>
        <shortName evidence="11">DHOD</shortName>
        <shortName evidence="11">DHODase</shortName>
    </alternativeName>
    <alternativeName>
        <fullName evidence="11">Dihydroorotate oxidase</fullName>
    </alternativeName>
</protein>
<feature type="active site" description="Nucleophile" evidence="11">
    <location>
        <position position="186"/>
    </location>
</feature>
<evidence type="ECO:0000256" key="2">
    <source>
        <dbReference type="ARBA" id="ARBA00004370"/>
    </source>
</evidence>
<feature type="binding site" evidence="11">
    <location>
        <begin position="117"/>
        <end position="121"/>
    </location>
    <ligand>
        <name>substrate</name>
    </ligand>
</feature>
<dbReference type="InterPro" id="IPR050074">
    <property type="entry name" value="DHO_dehydrogenase"/>
</dbReference>
<dbReference type="PROSITE" id="PS00912">
    <property type="entry name" value="DHODEHASE_2"/>
    <property type="match status" value="1"/>
</dbReference>
<dbReference type="EMBL" id="REFR01000015">
    <property type="protein sequence ID" value="RMB01881.1"/>
    <property type="molecule type" value="Genomic_DNA"/>
</dbReference>
<dbReference type="RefSeq" id="WP_121940033.1">
    <property type="nucleotide sequence ID" value="NZ_REFR01000015.1"/>
</dbReference>
<dbReference type="CDD" id="cd04738">
    <property type="entry name" value="DHOD_2_like"/>
    <property type="match status" value="1"/>
</dbReference>
<keyword evidence="6 11" id="KW-0288">FMN</keyword>
<organism evidence="13 14">
    <name type="scientific">Eilatimonas milleporae</name>
    <dbReference type="NCBI Taxonomy" id="911205"/>
    <lineage>
        <taxon>Bacteria</taxon>
        <taxon>Pseudomonadati</taxon>
        <taxon>Pseudomonadota</taxon>
        <taxon>Alphaproteobacteria</taxon>
        <taxon>Kordiimonadales</taxon>
        <taxon>Kordiimonadaceae</taxon>
        <taxon>Eilatimonas</taxon>
    </lineage>
</organism>
<keyword evidence="8 11" id="KW-0560">Oxidoreductase</keyword>
<dbReference type="InParanoid" id="A0A3M0BWA8"/>
<comment type="cofactor">
    <cofactor evidence="11">
        <name>FMN</name>
        <dbReference type="ChEBI" id="CHEBI:58210"/>
    </cofactor>
    <text evidence="11">Binds 1 FMN per subunit.</text>
</comment>
<keyword evidence="7 11" id="KW-0665">Pyrimidine biosynthesis</keyword>
<proteinExistence type="inferred from homology"/>
<evidence type="ECO:0000313" key="13">
    <source>
        <dbReference type="EMBL" id="RMB01881.1"/>
    </source>
</evidence>
<evidence type="ECO:0000256" key="10">
    <source>
        <dbReference type="ARBA" id="ARBA00048639"/>
    </source>
</evidence>
<comment type="pathway">
    <text evidence="3 11">Pyrimidine metabolism; UMP biosynthesis via de novo pathway; orotate from (S)-dihydroorotate (quinone route): step 1/1.</text>
</comment>
<dbReference type="GO" id="GO:0106430">
    <property type="term" value="F:dihydroorotate dehydrogenase (quinone) activity"/>
    <property type="evidence" value="ECO:0007669"/>
    <property type="project" value="UniProtKB-EC"/>
</dbReference>
<dbReference type="PANTHER" id="PTHR48109">
    <property type="entry name" value="DIHYDROOROTATE DEHYDROGENASE (QUINONE), MITOCHONDRIAL-RELATED"/>
    <property type="match status" value="1"/>
</dbReference>
<dbReference type="HAMAP" id="MF_00225">
    <property type="entry name" value="DHO_dh_type2"/>
    <property type="match status" value="1"/>
</dbReference>
<feature type="binding site" evidence="11">
    <location>
        <position position="183"/>
    </location>
    <ligand>
        <name>FMN</name>
        <dbReference type="ChEBI" id="CHEBI:58210"/>
    </ligand>
</feature>
<dbReference type="AlphaFoldDB" id="A0A3M0BWA8"/>
<evidence type="ECO:0000256" key="5">
    <source>
        <dbReference type="ARBA" id="ARBA00022630"/>
    </source>
</evidence>
<feature type="binding site" evidence="11">
    <location>
        <begin position="68"/>
        <end position="72"/>
    </location>
    <ligand>
        <name>FMN</name>
        <dbReference type="ChEBI" id="CHEBI:58210"/>
    </ligand>
</feature>
<dbReference type="OrthoDB" id="9802377at2"/>
<dbReference type="NCBIfam" id="NF003645">
    <property type="entry name" value="PRK05286.1-2"/>
    <property type="match status" value="1"/>
</dbReference>
<dbReference type="GO" id="GO:0005886">
    <property type="term" value="C:plasma membrane"/>
    <property type="evidence" value="ECO:0007669"/>
    <property type="project" value="UniProtKB-SubCell"/>
</dbReference>
<dbReference type="InterPro" id="IPR005720">
    <property type="entry name" value="Dihydroorotate_DH_cat"/>
</dbReference>
<evidence type="ECO:0000313" key="14">
    <source>
        <dbReference type="Proteomes" id="UP000271227"/>
    </source>
</evidence>
<keyword evidence="5 11" id="KW-0285">Flavoprotein</keyword>
<evidence type="ECO:0000259" key="12">
    <source>
        <dbReference type="Pfam" id="PF01180"/>
    </source>
</evidence>
<comment type="subunit">
    <text evidence="11">Monomer.</text>
</comment>
<evidence type="ECO:0000256" key="11">
    <source>
        <dbReference type="HAMAP-Rule" id="MF_00225"/>
    </source>
</evidence>
<feature type="binding site" evidence="11">
    <location>
        <position position="92"/>
    </location>
    <ligand>
        <name>FMN</name>
        <dbReference type="ChEBI" id="CHEBI:58210"/>
    </ligand>
</feature>
<comment type="catalytic activity">
    <reaction evidence="10 11">
        <text>(S)-dihydroorotate + a quinone = orotate + a quinol</text>
        <dbReference type="Rhea" id="RHEA:30187"/>
        <dbReference type="ChEBI" id="CHEBI:24646"/>
        <dbReference type="ChEBI" id="CHEBI:30839"/>
        <dbReference type="ChEBI" id="CHEBI:30864"/>
        <dbReference type="ChEBI" id="CHEBI:132124"/>
        <dbReference type="EC" id="1.3.5.2"/>
    </reaction>
</comment>
<gene>
    <name evidence="11" type="primary">pyrD</name>
    <name evidence="13" type="ORF">BXY39_3389</name>
</gene>
<evidence type="ECO:0000256" key="6">
    <source>
        <dbReference type="ARBA" id="ARBA00022643"/>
    </source>
</evidence>
<dbReference type="PANTHER" id="PTHR48109:SF4">
    <property type="entry name" value="DIHYDROOROTATE DEHYDROGENASE (QUINONE), MITOCHONDRIAL"/>
    <property type="match status" value="1"/>
</dbReference>